<dbReference type="InterPro" id="IPR058636">
    <property type="entry name" value="Beta-barrel_YknX"/>
</dbReference>
<reference evidence="5" key="1">
    <citation type="journal article" date="2021" name="Genome Biol. Evol.">
        <title>A High-Quality Reference Genome for a Parasitic Bivalve with Doubly Uniparental Inheritance (Bivalvia: Unionida).</title>
        <authorList>
            <person name="Smith C.H."/>
        </authorList>
    </citation>
    <scope>NUCLEOTIDE SEQUENCE</scope>
    <source>
        <strain evidence="5">CHS0354</strain>
    </source>
</reference>
<evidence type="ECO:0000256" key="2">
    <source>
        <dbReference type="SAM" id="SignalP"/>
    </source>
</evidence>
<dbReference type="Pfam" id="PF25917">
    <property type="entry name" value="BSH_RND"/>
    <property type="match status" value="1"/>
</dbReference>
<proteinExistence type="predicted"/>
<accession>A0AAE0RZU9</accession>
<reference evidence="5" key="3">
    <citation type="submission" date="2023-05" db="EMBL/GenBank/DDBJ databases">
        <authorList>
            <person name="Smith C.H."/>
        </authorList>
    </citation>
    <scope>NUCLEOTIDE SEQUENCE</scope>
    <source>
        <strain evidence="5">CHS0354</strain>
        <tissue evidence="5">Mantle</tissue>
    </source>
</reference>
<dbReference type="InterPro" id="IPR058625">
    <property type="entry name" value="MdtA-like_BSH"/>
</dbReference>
<keyword evidence="6" id="KW-1185">Reference proteome</keyword>
<keyword evidence="2" id="KW-0732">Signal</keyword>
<feature type="signal peptide" evidence="2">
    <location>
        <begin position="1"/>
        <end position="15"/>
    </location>
</feature>
<dbReference type="GO" id="GO:0015562">
    <property type="term" value="F:efflux transmembrane transporter activity"/>
    <property type="evidence" value="ECO:0007669"/>
    <property type="project" value="TreeGrafter"/>
</dbReference>
<evidence type="ECO:0000259" key="4">
    <source>
        <dbReference type="Pfam" id="PF25990"/>
    </source>
</evidence>
<dbReference type="Gene3D" id="1.10.287.470">
    <property type="entry name" value="Helix hairpin bin"/>
    <property type="match status" value="1"/>
</dbReference>
<sequence>MLGIIAILIAVKLMFFPSPPPPIVVVFEKVQKRNITQLVSGSGEIRPEIEVKLAPEVSGEIISLPVVEGQKVKRGDLLFRINPTRAKEELNQATASLHGMKAQTLQVKARLLQAQDNLRRQQELYEQKLISEIEYISLKTNVEIEDANYQAAIFNEKRQESILRQSEEQLERTSVFSPIDGIVTLVNSKLGERVVGAIQNAGTEILRVADLSQMEVQLDVNENDIVKVSLNDTALIYVDAYPKITFEGIVREIANVAKTKGTGTQEQVTNFLVKIRIRKKDTCELKTGMTSAVDVKTETARNVLSVPIQSVTTRNASSATFTEAADYSKDKVPSTTTTTKKRFNNETIRVVFIKENNIVRQYPVETGISDNGYIEIKKGLDEDMEVVAGSYKAISKELSDSSRVTEQKNDFEKRKRP</sequence>
<feature type="domain" description="YknX-like beta-barrel" evidence="4">
    <location>
        <begin position="214"/>
        <end position="295"/>
    </location>
</feature>
<dbReference type="InterPro" id="IPR006143">
    <property type="entry name" value="RND_pump_MFP"/>
</dbReference>
<evidence type="ECO:0000256" key="1">
    <source>
        <dbReference type="SAM" id="MobiDB-lite"/>
    </source>
</evidence>
<dbReference type="Proteomes" id="UP001195483">
    <property type="component" value="Unassembled WGS sequence"/>
</dbReference>
<name>A0AAE0RZU9_9BIVA</name>
<dbReference type="Gene3D" id="2.40.420.20">
    <property type="match status" value="1"/>
</dbReference>
<dbReference type="NCBIfam" id="TIGR01730">
    <property type="entry name" value="RND_mfp"/>
    <property type="match status" value="1"/>
</dbReference>
<evidence type="ECO:0000259" key="3">
    <source>
        <dbReference type="Pfam" id="PF25917"/>
    </source>
</evidence>
<evidence type="ECO:0000313" key="6">
    <source>
        <dbReference type="Proteomes" id="UP001195483"/>
    </source>
</evidence>
<evidence type="ECO:0000313" key="5">
    <source>
        <dbReference type="EMBL" id="KAK3582548.1"/>
    </source>
</evidence>
<protein>
    <recommendedName>
        <fullName evidence="7">Efflux RND transporter periplasmic adaptor subunit</fullName>
    </recommendedName>
</protein>
<dbReference type="PANTHER" id="PTHR30469">
    <property type="entry name" value="MULTIDRUG RESISTANCE PROTEIN MDTA"/>
    <property type="match status" value="1"/>
</dbReference>
<comment type="caution">
    <text evidence="5">The sequence shown here is derived from an EMBL/GenBank/DDBJ whole genome shotgun (WGS) entry which is preliminary data.</text>
</comment>
<dbReference type="Gene3D" id="2.40.50.100">
    <property type="match status" value="1"/>
</dbReference>
<dbReference type="GO" id="GO:1990281">
    <property type="term" value="C:efflux pump complex"/>
    <property type="evidence" value="ECO:0007669"/>
    <property type="project" value="TreeGrafter"/>
</dbReference>
<feature type="region of interest" description="Disordered" evidence="1">
    <location>
        <begin position="398"/>
        <end position="417"/>
    </location>
</feature>
<feature type="chain" id="PRO_5042077721" description="Efflux RND transporter periplasmic adaptor subunit" evidence="2">
    <location>
        <begin position="16"/>
        <end position="417"/>
    </location>
</feature>
<dbReference type="SUPFAM" id="SSF111369">
    <property type="entry name" value="HlyD-like secretion proteins"/>
    <property type="match status" value="1"/>
</dbReference>
<organism evidence="5 6">
    <name type="scientific">Potamilus streckersoni</name>
    <dbReference type="NCBI Taxonomy" id="2493646"/>
    <lineage>
        <taxon>Eukaryota</taxon>
        <taxon>Metazoa</taxon>
        <taxon>Spiralia</taxon>
        <taxon>Lophotrochozoa</taxon>
        <taxon>Mollusca</taxon>
        <taxon>Bivalvia</taxon>
        <taxon>Autobranchia</taxon>
        <taxon>Heteroconchia</taxon>
        <taxon>Palaeoheterodonta</taxon>
        <taxon>Unionida</taxon>
        <taxon>Unionoidea</taxon>
        <taxon>Unionidae</taxon>
        <taxon>Ambleminae</taxon>
        <taxon>Lampsilini</taxon>
        <taxon>Potamilus</taxon>
    </lineage>
</organism>
<dbReference type="AlphaFoldDB" id="A0AAE0RZU9"/>
<dbReference type="PANTHER" id="PTHR30469:SF33">
    <property type="entry name" value="SLR1207 PROTEIN"/>
    <property type="match status" value="1"/>
</dbReference>
<reference evidence="5" key="2">
    <citation type="journal article" date="2021" name="Genome Biol. Evol.">
        <title>Developing a high-quality reference genome for a parasitic bivalve with doubly uniparental inheritance (Bivalvia: Unionida).</title>
        <authorList>
            <person name="Smith C.H."/>
        </authorList>
    </citation>
    <scope>NUCLEOTIDE SEQUENCE</scope>
    <source>
        <strain evidence="5">CHS0354</strain>
        <tissue evidence="5">Mantle</tissue>
    </source>
</reference>
<gene>
    <name evidence="5" type="ORF">CHS0354_024102</name>
</gene>
<dbReference type="Pfam" id="PF25990">
    <property type="entry name" value="Beta-barrel_YknX"/>
    <property type="match status" value="1"/>
</dbReference>
<feature type="domain" description="Multidrug resistance protein MdtA-like barrel-sandwich hybrid" evidence="3">
    <location>
        <begin position="51"/>
        <end position="197"/>
    </location>
</feature>
<dbReference type="EMBL" id="JAEAOA010001427">
    <property type="protein sequence ID" value="KAK3582548.1"/>
    <property type="molecule type" value="Genomic_DNA"/>
</dbReference>
<evidence type="ECO:0008006" key="7">
    <source>
        <dbReference type="Google" id="ProtNLM"/>
    </source>
</evidence>
<dbReference type="Gene3D" id="2.40.30.170">
    <property type="match status" value="1"/>
</dbReference>